<dbReference type="EMBL" id="CAJNOG010005209">
    <property type="protein sequence ID" value="CAF1549011.1"/>
    <property type="molecule type" value="Genomic_DNA"/>
</dbReference>
<feature type="compositionally biased region" description="Low complexity" evidence="1">
    <location>
        <begin position="72"/>
        <end position="82"/>
    </location>
</feature>
<dbReference type="Proteomes" id="UP000663845">
    <property type="component" value="Unassembled WGS sequence"/>
</dbReference>
<evidence type="ECO:0000313" key="3">
    <source>
        <dbReference type="Proteomes" id="UP000663845"/>
    </source>
</evidence>
<evidence type="ECO:0000256" key="1">
    <source>
        <dbReference type="SAM" id="MobiDB-lite"/>
    </source>
</evidence>
<reference evidence="2" key="1">
    <citation type="submission" date="2021-02" db="EMBL/GenBank/DDBJ databases">
        <authorList>
            <person name="Nowell W R."/>
        </authorList>
    </citation>
    <scope>NUCLEOTIDE SEQUENCE</scope>
</reference>
<comment type="caution">
    <text evidence="2">The sequence shown here is derived from an EMBL/GenBank/DDBJ whole genome shotgun (WGS) entry which is preliminary data.</text>
</comment>
<feature type="non-terminal residue" evidence="2">
    <location>
        <position position="1"/>
    </location>
</feature>
<feature type="compositionally biased region" description="Polar residues" evidence="1">
    <location>
        <begin position="41"/>
        <end position="71"/>
    </location>
</feature>
<gene>
    <name evidence="2" type="ORF">JYZ213_LOCUS46181</name>
</gene>
<name>A0A815WS83_9BILA</name>
<organism evidence="2 3">
    <name type="scientific">Adineta steineri</name>
    <dbReference type="NCBI Taxonomy" id="433720"/>
    <lineage>
        <taxon>Eukaryota</taxon>
        <taxon>Metazoa</taxon>
        <taxon>Spiralia</taxon>
        <taxon>Gnathifera</taxon>
        <taxon>Rotifera</taxon>
        <taxon>Eurotatoria</taxon>
        <taxon>Bdelloidea</taxon>
        <taxon>Adinetida</taxon>
        <taxon>Adinetidae</taxon>
        <taxon>Adineta</taxon>
    </lineage>
</organism>
<evidence type="ECO:0000313" key="2">
    <source>
        <dbReference type="EMBL" id="CAF1549011.1"/>
    </source>
</evidence>
<protein>
    <submittedName>
        <fullName evidence="2">Uncharacterized protein</fullName>
    </submittedName>
</protein>
<feature type="compositionally biased region" description="Low complexity" evidence="1">
    <location>
        <begin position="20"/>
        <end position="40"/>
    </location>
</feature>
<feature type="region of interest" description="Disordered" evidence="1">
    <location>
        <begin position="1"/>
        <end position="82"/>
    </location>
</feature>
<proteinExistence type="predicted"/>
<dbReference type="AlphaFoldDB" id="A0A815WS83"/>
<sequence>GIAESHTRNASQPWSPPYNPQSIFSPNQQQQQTNTNYFNYPSWNQPKIQEQYNGYNQRNTNNISPNPYSSTQQQQQQHFTDL</sequence>
<accession>A0A815WS83</accession>